<dbReference type="PRINTS" id="PR00385">
    <property type="entry name" value="P450"/>
</dbReference>
<sequence length="600" mass="66857">MTTGYVIMPREKRGKHLCFHQPFLMDATSLVLGASFALAISLVVYQVGKPTPLPLIPHNKLKWFVGDIPFLTKMATEKGAITYAFDDTATRLGPVSQVVVGLGASWASRIFGFGQAIVILADSQEMHDVLVNRATEFDRSKSISALFAGTLPQGMLALPTDDQFKHHKRYLGITMTNPYLARMTPRIVDLMQELVDLWSVGAKRLGSSSTDVIDVLNDIRLATIDVIASITFGTSFNGVRMSLDFLEATPIAAPSERPEIPKLAADLEVLLDTIGDGVLFPAPSFLPWLTRNFNRKWRKAIMSTHDYLRGRLYAARAEYVSEGRESEKAAANQADNVLDMILEREKEDRAKGTETLSEAELIDELTTFALGGSETTATTMQWSVKMLCKHPDVQRKLRAELLTNLPAIAARPPTFAEISDEANLPYLSAVMYEILRCSRTAAAVARDTTRDTVLLGYPIPKGTQVLMPIGMVQQMESDGAKDVTDGLDAVRSASSKQRRRTGYWSAKDVHAFNPERWLRADGTFNPNAGPWLPFSFGFRGCFGQKLALIELRLFLSMIQVNFFFDAIPEELNTWKCHETVTNHPQQCYIRPIPWESMEKL</sequence>
<keyword evidence="7 13" id="KW-0479">Metal-binding</keyword>
<evidence type="ECO:0000256" key="11">
    <source>
        <dbReference type="ARBA" id="ARBA00023033"/>
    </source>
</evidence>
<reference evidence="15 16" key="1">
    <citation type="journal article" date="2024" name="J Genomics">
        <title>Draft genome sequencing and assembly of Favolaschia claudopus CIRM-BRFM 2984 isolated from oak limbs.</title>
        <authorList>
            <person name="Navarro D."/>
            <person name="Drula E."/>
            <person name="Chaduli D."/>
            <person name="Cazenave R."/>
            <person name="Ahrendt S."/>
            <person name="Wang J."/>
            <person name="Lipzen A."/>
            <person name="Daum C."/>
            <person name="Barry K."/>
            <person name="Grigoriev I.V."/>
            <person name="Favel A."/>
            <person name="Rosso M.N."/>
            <person name="Martin F."/>
        </authorList>
    </citation>
    <scope>NUCLEOTIDE SEQUENCE [LARGE SCALE GENOMIC DNA]</scope>
    <source>
        <strain evidence="15 16">CIRM-BRFM 2984</strain>
    </source>
</reference>
<dbReference type="PRINTS" id="PR00463">
    <property type="entry name" value="EP450I"/>
</dbReference>
<evidence type="ECO:0000256" key="5">
    <source>
        <dbReference type="ARBA" id="ARBA00022617"/>
    </source>
</evidence>
<keyword evidence="6 14" id="KW-0812">Transmembrane</keyword>
<accession>A0AAW0D226</accession>
<dbReference type="InterPro" id="IPR050121">
    <property type="entry name" value="Cytochrome_P450_monoxygenase"/>
</dbReference>
<keyword evidence="5 13" id="KW-0349">Heme</keyword>
<dbReference type="InterPro" id="IPR036396">
    <property type="entry name" value="Cyt_P450_sf"/>
</dbReference>
<comment type="caution">
    <text evidence="15">The sequence shown here is derived from an EMBL/GenBank/DDBJ whole genome shotgun (WGS) entry which is preliminary data.</text>
</comment>
<keyword evidence="10 13" id="KW-0408">Iron</keyword>
<dbReference type="SUPFAM" id="SSF48264">
    <property type="entry name" value="Cytochrome P450"/>
    <property type="match status" value="1"/>
</dbReference>
<comment type="similarity">
    <text evidence="4">Belongs to the cytochrome P450 family.</text>
</comment>
<protein>
    <submittedName>
        <fullName evidence="15">Cytochrome P450</fullName>
    </submittedName>
</protein>
<dbReference type="PANTHER" id="PTHR24305:SF166">
    <property type="entry name" value="CYTOCHROME P450 12A4, MITOCHONDRIAL-RELATED"/>
    <property type="match status" value="1"/>
</dbReference>
<comment type="pathway">
    <text evidence="3">Secondary metabolite biosynthesis; terpenoid biosynthesis.</text>
</comment>
<organism evidence="15 16">
    <name type="scientific">Favolaschia claudopus</name>
    <dbReference type="NCBI Taxonomy" id="2862362"/>
    <lineage>
        <taxon>Eukaryota</taxon>
        <taxon>Fungi</taxon>
        <taxon>Dikarya</taxon>
        <taxon>Basidiomycota</taxon>
        <taxon>Agaricomycotina</taxon>
        <taxon>Agaricomycetes</taxon>
        <taxon>Agaricomycetidae</taxon>
        <taxon>Agaricales</taxon>
        <taxon>Marasmiineae</taxon>
        <taxon>Mycenaceae</taxon>
        <taxon>Favolaschia</taxon>
    </lineage>
</organism>
<keyword evidence="12 14" id="KW-0472">Membrane</keyword>
<dbReference type="AlphaFoldDB" id="A0AAW0D226"/>
<dbReference type="Gene3D" id="1.10.630.10">
    <property type="entry name" value="Cytochrome P450"/>
    <property type="match status" value="1"/>
</dbReference>
<keyword evidence="9" id="KW-0560">Oxidoreductase</keyword>
<dbReference type="InterPro" id="IPR002401">
    <property type="entry name" value="Cyt_P450_E_grp-I"/>
</dbReference>
<comment type="cofactor">
    <cofactor evidence="1 13">
        <name>heme</name>
        <dbReference type="ChEBI" id="CHEBI:30413"/>
    </cofactor>
</comment>
<evidence type="ECO:0000256" key="3">
    <source>
        <dbReference type="ARBA" id="ARBA00004721"/>
    </source>
</evidence>
<evidence type="ECO:0000256" key="12">
    <source>
        <dbReference type="ARBA" id="ARBA00023136"/>
    </source>
</evidence>
<evidence type="ECO:0000256" key="4">
    <source>
        <dbReference type="ARBA" id="ARBA00010617"/>
    </source>
</evidence>
<evidence type="ECO:0000256" key="7">
    <source>
        <dbReference type="ARBA" id="ARBA00022723"/>
    </source>
</evidence>
<gene>
    <name evidence="15" type="ORF">R3P38DRAFT_74917</name>
</gene>
<dbReference type="GO" id="GO:0005506">
    <property type="term" value="F:iron ion binding"/>
    <property type="evidence" value="ECO:0007669"/>
    <property type="project" value="InterPro"/>
</dbReference>
<dbReference type="GO" id="GO:0016705">
    <property type="term" value="F:oxidoreductase activity, acting on paired donors, with incorporation or reduction of molecular oxygen"/>
    <property type="evidence" value="ECO:0007669"/>
    <property type="project" value="InterPro"/>
</dbReference>
<evidence type="ECO:0000256" key="9">
    <source>
        <dbReference type="ARBA" id="ARBA00023002"/>
    </source>
</evidence>
<keyword evidence="16" id="KW-1185">Reference proteome</keyword>
<dbReference type="Proteomes" id="UP001362999">
    <property type="component" value="Unassembled WGS sequence"/>
</dbReference>
<keyword evidence="11" id="KW-0503">Monooxygenase</keyword>
<dbReference type="InterPro" id="IPR001128">
    <property type="entry name" value="Cyt_P450"/>
</dbReference>
<dbReference type="GO" id="GO:0020037">
    <property type="term" value="F:heme binding"/>
    <property type="evidence" value="ECO:0007669"/>
    <property type="project" value="InterPro"/>
</dbReference>
<name>A0AAW0D226_9AGAR</name>
<dbReference type="EMBL" id="JAWWNJ010000010">
    <property type="protein sequence ID" value="KAK7046565.1"/>
    <property type="molecule type" value="Genomic_DNA"/>
</dbReference>
<evidence type="ECO:0000256" key="2">
    <source>
        <dbReference type="ARBA" id="ARBA00004370"/>
    </source>
</evidence>
<keyword evidence="8 14" id="KW-1133">Transmembrane helix</keyword>
<dbReference type="GO" id="GO:0016020">
    <property type="term" value="C:membrane"/>
    <property type="evidence" value="ECO:0007669"/>
    <property type="project" value="UniProtKB-SubCell"/>
</dbReference>
<feature type="binding site" description="axial binding residue" evidence="13">
    <location>
        <position position="541"/>
    </location>
    <ligand>
        <name>heme</name>
        <dbReference type="ChEBI" id="CHEBI:30413"/>
    </ligand>
    <ligandPart>
        <name>Fe</name>
        <dbReference type="ChEBI" id="CHEBI:18248"/>
    </ligandPart>
</feature>
<evidence type="ECO:0000256" key="6">
    <source>
        <dbReference type="ARBA" id="ARBA00022692"/>
    </source>
</evidence>
<dbReference type="Pfam" id="PF00067">
    <property type="entry name" value="p450"/>
    <property type="match status" value="2"/>
</dbReference>
<evidence type="ECO:0000256" key="1">
    <source>
        <dbReference type="ARBA" id="ARBA00001971"/>
    </source>
</evidence>
<dbReference type="PANTHER" id="PTHR24305">
    <property type="entry name" value="CYTOCHROME P450"/>
    <property type="match status" value="1"/>
</dbReference>
<evidence type="ECO:0000313" key="15">
    <source>
        <dbReference type="EMBL" id="KAK7046565.1"/>
    </source>
</evidence>
<evidence type="ECO:0000256" key="10">
    <source>
        <dbReference type="ARBA" id="ARBA00023004"/>
    </source>
</evidence>
<feature type="transmembrane region" description="Helical" evidence="14">
    <location>
        <begin position="23"/>
        <end position="45"/>
    </location>
</feature>
<evidence type="ECO:0000256" key="8">
    <source>
        <dbReference type="ARBA" id="ARBA00022989"/>
    </source>
</evidence>
<dbReference type="GO" id="GO:0004497">
    <property type="term" value="F:monooxygenase activity"/>
    <property type="evidence" value="ECO:0007669"/>
    <property type="project" value="UniProtKB-KW"/>
</dbReference>
<evidence type="ECO:0000256" key="13">
    <source>
        <dbReference type="PIRSR" id="PIRSR602401-1"/>
    </source>
</evidence>
<proteinExistence type="inferred from homology"/>
<comment type="subcellular location">
    <subcellularLocation>
        <location evidence="2">Membrane</location>
    </subcellularLocation>
</comment>
<evidence type="ECO:0000256" key="14">
    <source>
        <dbReference type="SAM" id="Phobius"/>
    </source>
</evidence>
<evidence type="ECO:0000313" key="16">
    <source>
        <dbReference type="Proteomes" id="UP001362999"/>
    </source>
</evidence>